<name>A0A8J4DIF3_9ACTN</name>
<evidence type="ECO:0000256" key="1">
    <source>
        <dbReference type="ARBA" id="ARBA00007118"/>
    </source>
</evidence>
<dbReference type="Gene3D" id="3.40.109.10">
    <property type="entry name" value="NADH Oxidase"/>
    <property type="match status" value="1"/>
</dbReference>
<dbReference type="RefSeq" id="WP_203937595.1">
    <property type="nucleotide sequence ID" value="NZ_BAAAGJ010000012.1"/>
</dbReference>
<dbReference type="GO" id="GO:0016491">
    <property type="term" value="F:oxidoreductase activity"/>
    <property type="evidence" value="ECO:0007669"/>
    <property type="project" value="UniProtKB-KW"/>
</dbReference>
<comment type="similarity">
    <text evidence="1">Belongs to the nitroreductase family.</text>
</comment>
<keyword evidence="5" id="KW-1185">Reference proteome</keyword>
<dbReference type="AlphaFoldDB" id="A0A8J4DIF3"/>
<evidence type="ECO:0000259" key="3">
    <source>
        <dbReference type="Pfam" id="PF00881"/>
    </source>
</evidence>
<dbReference type="Pfam" id="PF00881">
    <property type="entry name" value="Nitroreductase"/>
    <property type="match status" value="1"/>
</dbReference>
<comment type="caution">
    <text evidence="4">The sequence shown here is derived from an EMBL/GenBank/DDBJ whole genome shotgun (WGS) entry which is preliminary data.</text>
</comment>
<dbReference type="EMBL" id="BOOY01000008">
    <property type="protein sequence ID" value="GIJ02309.1"/>
    <property type="molecule type" value="Genomic_DNA"/>
</dbReference>
<dbReference type="Proteomes" id="UP000652013">
    <property type="component" value="Unassembled WGS sequence"/>
</dbReference>
<feature type="domain" description="Nitroreductase" evidence="3">
    <location>
        <begin position="9"/>
        <end position="55"/>
    </location>
</feature>
<evidence type="ECO:0000256" key="2">
    <source>
        <dbReference type="ARBA" id="ARBA00023002"/>
    </source>
</evidence>
<dbReference type="PANTHER" id="PTHR43673">
    <property type="entry name" value="NAD(P)H NITROREDUCTASE YDGI-RELATED"/>
    <property type="match status" value="1"/>
</dbReference>
<dbReference type="InterPro" id="IPR000415">
    <property type="entry name" value="Nitroreductase-like"/>
</dbReference>
<evidence type="ECO:0000313" key="4">
    <source>
        <dbReference type="EMBL" id="GIJ02309.1"/>
    </source>
</evidence>
<accession>A0A8J4DIF3</accession>
<keyword evidence="2" id="KW-0560">Oxidoreductase</keyword>
<organism evidence="4 5">
    <name type="scientific">Spirilliplanes yamanashiensis</name>
    <dbReference type="NCBI Taxonomy" id="42233"/>
    <lineage>
        <taxon>Bacteria</taxon>
        <taxon>Bacillati</taxon>
        <taxon>Actinomycetota</taxon>
        <taxon>Actinomycetes</taxon>
        <taxon>Micromonosporales</taxon>
        <taxon>Micromonosporaceae</taxon>
        <taxon>Spirilliplanes</taxon>
    </lineage>
</organism>
<reference evidence="4" key="1">
    <citation type="submission" date="2021-01" db="EMBL/GenBank/DDBJ databases">
        <title>Whole genome shotgun sequence of Spirilliplanes yamanashiensis NBRC 15828.</title>
        <authorList>
            <person name="Komaki H."/>
            <person name="Tamura T."/>
        </authorList>
    </citation>
    <scope>NUCLEOTIDE SEQUENCE</scope>
    <source>
        <strain evidence="4">NBRC 15828</strain>
    </source>
</reference>
<dbReference type="InterPro" id="IPR029479">
    <property type="entry name" value="Nitroreductase"/>
</dbReference>
<dbReference type="SUPFAM" id="SSF55469">
    <property type="entry name" value="FMN-dependent nitroreductase-like"/>
    <property type="match status" value="1"/>
</dbReference>
<proteinExistence type="inferred from homology"/>
<evidence type="ECO:0000313" key="5">
    <source>
        <dbReference type="Proteomes" id="UP000652013"/>
    </source>
</evidence>
<protein>
    <submittedName>
        <fullName evidence="4">Nitroreductase</fullName>
    </submittedName>
</protein>
<dbReference type="PANTHER" id="PTHR43673:SF10">
    <property type="entry name" value="NADH DEHYDROGENASE_NAD(P)H NITROREDUCTASE XCC3605-RELATED"/>
    <property type="match status" value="1"/>
</dbReference>
<sequence>MPDLHPVLAARWSPRGFDDSHELRQADLASMLEAARWAPSGGNAQPWRFVVGRRDDPAYKRIFTALTDDDQRWAGRAGALIAAGHVHGADPYDLGQAVAHLGVQAVALGLHTRQVLDFDAAALHAELELPAEVHLHAVVAAGRLGDPGTLPADLRRLEFRLRERRAITDLVLSVAG</sequence>
<gene>
    <name evidence="4" type="ORF">Sya03_16610</name>
</gene>